<dbReference type="Proteomes" id="UP000027120">
    <property type="component" value="Unassembled WGS sequence"/>
</dbReference>
<dbReference type="STRING" id="2711.A0A067EAC8"/>
<name>A0A067EAC8_CITSI</name>
<reference evidence="1 2" key="1">
    <citation type="submission" date="2014-04" db="EMBL/GenBank/DDBJ databases">
        <authorList>
            <consortium name="International Citrus Genome Consortium"/>
            <person name="Gmitter F."/>
            <person name="Chen C."/>
            <person name="Farmerie W."/>
            <person name="Harkins T."/>
            <person name="Desany B."/>
            <person name="Mohiuddin M."/>
            <person name="Kodira C."/>
            <person name="Borodovsky M."/>
            <person name="Lomsadze A."/>
            <person name="Burns P."/>
            <person name="Jenkins J."/>
            <person name="Prochnik S."/>
            <person name="Shu S."/>
            <person name="Chapman J."/>
            <person name="Pitluck S."/>
            <person name="Schmutz J."/>
            <person name="Rokhsar D."/>
        </authorList>
    </citation>
    <scope>NUCLEOTIDE SEQUENCE</scope>
</reference>
<dbReference type="AlphaFoldDB" id="A0A067EAC8"/>
<evidence type="ECO:0000313" key="2">
    <source>
        <dbReference type="Proteomes" id="UP000027120"/>
    </source>
</evidence>
<dbReference type="EMBL" id="KK785069">
    <property type="protein sequence ID" value="KDO50840.1"/>
    <property type="molecule type" value="Genomic_DNA"/>
</dbReference>
<keyword evidence="2" id="KW-1185">Reference proteome</keyword>
<accession>A0A067EAC8</accession>
<proteinExistence type="predicted"/>
<protein>
    <submittedName>
        <fullName evidence="1">Uncharacterized protein</fullName>
    </submittedName>
</protein>
<sequence>MSTLRIQPSTTSAISSTIKNLHLGFSFRLPCKNYGVSKRPRNLSVMAVATDPLEVCVKASSTSPNRLGDCQYYYSHFTSASLVSNLSIVLSE</sequence>
<gene>
    <name evidence="1" type="ORF">CISIN_1g034500mg</name>
</gene>
<evidence type="ECO:0000313" key="1">
    <source>
        <dbReference type="EMBL" id="KDO50840.1"/>
    </source>
</evidence>
<organism evidence="1 2">
    <name type="scientific">Citrus sinensis</name>
    <name type="common">Sweet orange</name>
    <name type="synonym">Citrus aurantium var. sinensis</name>
    <dbReference type="NCBI Taxonomy" id="2711"/>
    <lineage>
        <taxon>Eukaryota</taxon>
        <taxon>Viridiplantae</taxon>
        <taxon>Streptophyta</taxon>
        <taxon>Embryophyta</taxon>
        <taxon>Tracheophyta</taxon>
        <taxon>Spermatophyta</taxon>
        <taxon>Magnoliopsida</taxon>
        <taxon>eudicotyledons</taxon>
        <taxon>Gunneridae</taxon>
        <taxon>Pentapetalae</taxon>
        <taxon>rosids</taxon>
        <taxon>malvids</taxon>
        <taxon>Sapindales</taxon>
        <taxon>Rutaceae</taxon>
        <taxon>Aurantioideae</taxon>
        <taxon>Citrus</taxon>
    </lineage>
</organism>